<dbReference type="OrthoDB" id="5843701at2759"/>
<feature type="region of interest" description="Disordered" evidence="1">
    <location>
        <begin position="176"/>
        <end position="217"/>
    </location>
</feature>
<dbReference type="AlphaFoldDB" id="A0A9P1N2K8"/>
<feature type="region of interest" description="Disordered" evidence="1">
    <location>
        <begin position="240"/>
        <end position="320"/>
    </location>
</feature>
<name>A0A9P1N2K8_9PELO</name>
<evidence type="ECO:0000256" key="1">
    <source>
        <dbReference type="SAM" id="MobiDB-lite"/>
    </source>
</evidence>
<comment type="caution">
    <text evidence="2">The sequence shown here is derived from an EMBL/GenBank/DDBJ whole genome shotgun (WGS) entry which is preliminary data.</text>
</comment>
<evidence type="ECO:0000313" key="3">
    <source>
        <dbReference type="Proteomes" id="UP001152747"/>
    </source>
</evidence>
<gene>
    <name evidence="2" type="ORF">CAMP_LOCUS11355</name>
</gene>
<reference evidence="2" key="1">
    <citation type="submission" date="2022-11" db="EMBL/GenBank/DDBJ databases">
        <authorList>
            <person name="Kikuchi T."/>
        </authorList>
    </citation>
    <scope>NUCLEOTIDE SEQUENCE</scope>
    <source>
        <strain evidence="2">PS1010</strain>
    </source>
</reference>
<accession>A0A9P1N2K8</accession>
<proteinExistence type="predicted"/>
<feature type="compositionally biased region" description="Basic and acidic residues" evidence="1">
    <location>
        <begin position="291"/>
        <end position="320"/>
    </location>
</feature>
<keyword evidence="3" id="KW-1185">Reference proteome</keyword>
<organism evidence="2 3">
    <name type="scientific">Caenorhabditis angaria</name>
    <dbReference type="NCBI Taxonomy" id="860376"/>
    <lineage>
        <taxon>Eukaryota</taxon>
        <taxon>Metazoa</taxon>
        <taxon>Ecdysozoa</taxon>
        <taxon>Nematoda</taxon>
        <taxon>Chromadorea</taxon>
        <taxon>Rhabditida</taxon>
        <taxon>Rhabditina</taxon>
        <taxon>Rhabditomorpha</taxon>
        <taxon>Rhabditoidea</taxon>
        <taxon>Rhabditidae</taxon>
        <taxon>Peloderinae</taxon>
        <taxon>Caenorhabditis</taxon>
    </lineage>
</organism>
<sequence>MNKNDCMFRLHNTDTTKEIISAAVNAFCDMRTDACLSIDLNFERCIRTDSITDTFSRVKIEVLKAEDYRAPVKPALKWSEDDQNWISKCGAGGSIRKPTKYTKFEEKPGKPNHSADFFKEEPEEKLILLMKKRKPEKHRAIFWEIPSAEVYAVRFSDFGKRKVNFRKSATDVRTAQEVPAVREKGDSSDATDNDATLLKTDGLSRESASEDSTLVMKSRPVASVETVVTDELLKEVDLKQEPPKKIVPKREFSIRESKREPEKEKSKETSEKAINTEEKPKEIADKSVNTEAKEEKIEPKEDKAVNTEEKVEPEKPKEIKAVNTEPKSVFIPSVRRRADAGDLTILEIENGITKFTASTRHLHRKKPKFKKSASRK</sequence>
<feature type="compositionally biased region" description="Basic and acidic residues" evidence="1">
    <location>
        <begin position="240"/>
        <end position="285"/>
    </location>
</feature>
<dbReference type="EMBL" id="CANHGI010000004">
    <property type="protein sequence ID" value="CAI5448718.1"/>
    <property type="molecule type" value="Genomic_DNA"/>
</dbReference>
<dbReference type="Proteomes" id="UP001152747">
    <property type="component" value="Unassembled WGS sequence"/>
</dbReference>
<protein>
    <submittedName>
        <fullName evidence="2">Uncharacterized protein</fullName>
    </submittedName>
</protein>
<evidence type="ECO:0000313" key="2">
    <source>
        <dbReference type="EMBL" id="CAI5448718.1"/>
    </source>
</evidence>